<dbReference type="GeneID" id="26237888"/>
<keyword evidence="5" id="KW-0560">Oxidoreductase</keyword>
<dbReference type="Gene3D" id="3.50.50.60">
    <property type="entry name" value="FAD/NAD(P)-binding domain"/>
    <property type="match status" value="1"/>
</dbReference>
<dbReference type="PANTHER" id="PTHR11552">
    <property type="entry name" value="GLUCOSE-METHANOL-CHOLINE GMC OXIDOREDUCTASE"/>
    <property type="match status" value="1"/>
</dbReference>
<dbReference type="GO" id="GO:0050660">
    <property type="term" value="F:flavin adenine dinucleotide binding"/>
    <property type="evidence" value="ECO:0007669"/>
    <property type="project" value="InterPro"/>
</dbReference>
<dbReference type="OrthoDB" id="269227at2759"/>
<dbReference type="InterPro" id="IPR012132">
    <property type="entry name" value="GMC_OxRdtase"/>
</dbReference>
<dbReference type="EMBL" id="CP058932">
    <property type="protein sequence ID" value="QLI64016.1"/>
    <property type="molecule type" value="Genomic_DNA"/>
</dbReference>
<evidence type="ECO:0000256" key="6">
    <source>
        <dbReference type="PIRSR" id="PIRSR000137-1"/>
    </source>
</evidence>
<name>A0A7D5UQ53_9HYPO</name>
<dbReference type="InterPro" id="IPR036188">
    <property type="entry name" value="FAD/NAD-bd_sf"/>
</dbReference>
<dbReference type="GO" id="GO:0016614">
    <property type="term" value="F:oxidoreductase activity, acting on CH-OH group of donors"/>
    <property type="evidence" value="ECO:0007669"/>
    <property type="project" value="InterPro"/>
</dbReference>
<dbReference type="Gene3D" id="3.30.560.10">
    <property type="entry name" value="Glucose Oxidase, domain 3"/>
    <property type="match status" value="1"/>
</dbReference>
<evidence type="ECO:0000256" key="8">
    <source>
        <dbReference type="SAM" id="SignalP"/>
    </source>
</evidence>
<sequence length="610" mass="64866">MRLSPLHVCIGAFASAAGATTVTDNAAFASNKTFDFVIVGAGLSGITVANKLSGQGHSVLLVEAGPDGSWNPAIWDVESSVYPAVFCNWRYPVYDDAGNKLNSTIDAGACIGGSTSINGMVWYRPTKAEIDKLETLGNPGWNWDNLEPYMKAIERNHPPTADQVAQGAGYDPEVHGYHGQVNTSFPTPMRIPKAVQLYKKGLPLVFTGLEVGNDLSSRTSVVSASTSWTIWNDPVTGKHVRSSAADALLWAPDQQRTTLTVLANHTVAKVTFDKDLQATGVLFASSLTRDAGKLYTVKARKSVILSAGTLATPAILERSGVGGASVLSAANVAQMIDLPGVGVNLNDQPGSTTYAHMSENHQNDTSLVDGGKLFGPEISLVNIDEIWATDAHGVAESLTSPANLASRAEELVRAGGAVSIAGAESILNATIQLTVEARLPVAEFIAETYPAVFGAPFWPLTPLSRGHVHIRSADPFEVPVITPRFLTDQFDQQVAVAVARLSRALWASTAFEGFVDDAYYDPEIGPNGTDAEYLAWLKGTAGPASHWIGSTAMMPRHLGGVVDSRLRVYGARNLRVVDAGILPFQLTSHTMSTLYAVAQKAAQLILEDCN</sequence>
<dbReference type="SUPFAM" id="SSF51905">
    <property type="entry name" value="FAD/NAD(P)-binding domain"/>
    <property type="match status" value="1"/>
</dbReference>
<evidence type="ECO:0000313" key="11">
    <source>
        <dbReference type="Proteomes" id="UP000510686"/>
    </source>
</evidence>
<dbReference type="SUPFAM" id="SSF54373">
    <property type="entry name" value="FAD-linked reductases, C-terminal domain"/>
    <property type="match status" value="1"/>
</dbReference>
<proteinExistence type="inferred from homology"/>
<evidence type="ECO:0000259" key="9">
    <source>
        <dbReference type="PROSITE" id="PS00624"/>
    </source>
</evidence>
<comment type="similarity">
    <text evidence="2">Belongs to the GMC oxidoreductase family.</text>
</comment>
<dbReference type="PANTHER" id="PTHR11552:SF201">
    <property type="entry name" value="GLUCOSE-METHANOL-CHOLINE OXIDOREDUCTASE N-TERMINAL DOMAIN-CONTAINING PROTEIN"/>
    <property type="match status" value="1"/>
</dbReference>
<reference evidence="10 11" key="1">
    <citation type="submission" date="2020-07" db="EMBL/GenBank/DDBJ databases">
        <title>Telomere length de novo assembly of all 7 chromosomes of the fungus, Metarhizium brunneum, using a novel assembly pipeline.</title>
        <authorList>
            <person name="Saud z."/>
            <person name="Kortsinoglou A."/>
            <person name="Kouvelis V.N."/>
            <person name="Butt T.M."/>
        </authorList>
    </citation>
    <scope>NUCLEOTIDE SEQUENCE [LARGE SCALE GENOMIC DNA]</scope>
    <source>
        <strain evidence="10 11">4556</strain>
    </source>
</reference>
<dbReference type="KEGG" id="mbrn:26237888"/>
<protein>
    <submittedName>
        <fullName evidence="10">Glucose oxidase</fullName>
    </submittedName>
</protein>
<dbReference type="Proteomes" id="UP000510686">
    <property type="component" value="Chromosome 1"/>
</dbReference>
<dbReference type="Pfam" id="PF05199">
    <property type="entry name" value="GMC_oxred_C"/>
    <property type="match status" value="1"/>
</dbReference>
<keyword evidence="3" id="KW-0285">Flavoprotein</keyword>
<accession>A0A7D5UQ53</accession>
<feature type="binding site" evidence="7">
    <location>
        <begin position="118"/>
        <end position="121"/>
    </location>
    <ligand>
        <name>FAD</name>
        <dbReference type="ChEBI" id="CHEBI:57692"/>
    </ligand>
</feature>
<dbReference type="Pfam" id="PF00732">
    <property type="entry name" value="GMC_oxred_N"/>
    <property type="match status" value="1"/>
</dbReference>
<feature type="binding site" evidence="7">
    <location>
        <position position="267"/>
    </location>
    <ligand>
        <name>FAD</name>
        <dbReference type="ChEBI" id="CHEBI:57692"/>
    </ligand>
</feature>
<dbReference type="PIRSF" id="PIRSF000137">
    <property type="entry name" value="Alcohol_oxidase"/>
    <property type="match status" value="1"/>
</dbReference>
<dbReference type="AlphaFoldDB" id="A0A7D5UQ53"/>
<evidence type="ECO:0000256" key="4">
    <source>
        <dbReference type="ARBA" id="ARBA00022827"/>
    </source>
</evidence>
<dbReference type="RefSeq" id="XP_065985685.1">
    <property type="nucleotide sequence ID" value="XM_066129866.1"/>
</dbReference>
<dbReference type="Gene3D" id="4.10.450.10">
    <property type="entry name" value="Glucose Oxidase, domain 2"/>
    <property type="match status" value="1"/>
</dbReference>
<keyword evidence="4 7" id="KW-0274">FAD</keyword>
<evidence type="ECO:0000256" key="7">
    <source>
        <dbReference type="PIRSR" id="PIRSR000137-2"/>
    </source>
</evidence>
<dbReference type="InterPro" id="IPR000172">
    <property type="entry name" value="GMC_OxRdtase_N"/>
</dbReference>
<dbReference type="PROSITE" id="PS00624">
    <property type="entry name" value="GMC_OXRED_2"/>
    <property type="match status" value="1"/>
</dbReference>
<evidence type="ECO:0000256" key="5">
    <source>
        <dbReference type="ARBA" id="ARBA00023002"/>
    </source>
</evidence>
<comment type="cofactor">
    <cofactor evidence="1 7">
        <name>FAD</name>
        <dbReference type="ChEBI" id="CHEBI:57692"/>
    </cofactor>
</comment>
<feature type="signal peptide" evidence="8">
    <location>
        <begin position="1"/>
        <end position="19"/>
    </location>
</feature>
<gene>
    <name evidence="10" type="primary">GOX_0</name>
    <name evidence="10" type="ORF">G6M90_00g021030</name>
</gene>
<feature type="domain" description="Glucose-methanol-choline oxidoreductase N-terminal" evidence="9">
    <location>
        <begin position="308"/>
        <end position="322"/>
    </location>
</feature>
<dbReference type="InterPro" id="IPR027424">
    <property type="entry name" value="Glucose_Oxidase_domain_2"/>
</dbReference>
<feature type="active site" description="Proton donor" evidence="6">
    <location>
        <position position="546"/>
    </location>
</feature>
<evidence type="ECO:0000256" key="2">
    <source>
        <dbReference type="ARBA" id="ARBA00010790"/>
    </source>
</evidence>
<evidence type="ECO:0000256" key="3">
    <source>
        <dbReference type="ARBA" id="ARBA00022630"/>
    </source>
</evidence>
<evidence type="ECO:0000313" key="10">
    <source>
        <dbReference type="EMBL" id="QLI64016.1"/>
    </source>
</evidence>
<feature type="chain" id="PRO_5028949384" evidence="8">
    <location>
        <begin position="20"/>
        <end position="610"/>
    </location>
</feature>
<keyword evidence="8" id="KW-0732">Signal</keyword>
<feature type="active site" description="Proton acceptor" evidence="6">
    <location>
        <position position="589"/>
    </location>
</feature>
<keyword evidence="11" id="KW-1185">Reference proteome</keyword>
<organism evidence="10 11">
    <name type="scientific">Metarhizium brunneum</name>
    <dbReference type="NCBI Taxonomy" id="500148"/>
    <lineage>
        <taxon>Eukaryota</taxon>
        <taxon>Fungi</taxon>
        <taxon>Dikarya</taxon>
        <taxon>Ascomycota</taxon>
        <taxon>Pezizomycotina</taxon>
        <taxon>Sordariomycetes</taxon>
        <taxon>Hypocreomycetidae</taxon>
        <taxon>Hypocreales</taxon>
        <taxon>Clavicipitaceae</taxon>
        <taxon>Metarhizium</taxon>
    </lineage>
</organism>
<evidence type="ECO:0000256" key="1">
    <source>
        <dbReference type="ARBA" id="ARBA00001974"/>
    </source>
</evidence>
<dbReference type="InterPro" id="IPR007867">
    <property type="entry name" value="GMC_OxRtase_C"/>
</dbReference>